<reference evidence="1" key="1">
    <citation type="journal article" date="2015" name="Nature">
        <title>Complex archaea that bridge the gap between prokaryotes and eukaryotes.</title>
        <authorList>
            <person name="Spang A."/>
            <person name="Saw J.H."/>
            <person name="Jorgensen S.L."/>
            <person name="Zaremba-Niedzwiedzka K."/>
            <person name="Martijn J."/>
            <person name="Lind A.E."/>
            <person name="van Eijk R."/>
            <person name="Schleper C."/>
            <person name="Guy L."/>
            <person name="Ettema T.J."/>
        </authorList>
    </citation>
    <scope>NUCLEOTIDE SEQUENCE</scope>
</reference>
<dbReference type="AlphaFoldDB" id="A0A0F9CUS6"/>
<organism evidence="1">
    <name type="scientific">marine sediment metagenome</name>
    <dbReference type="NCBI Taxonomy" id="412755"/>
    <lineage>
        <taxon>unclassified sequences</taxon>
        <taxon>metagenomes</taxon>
        <taxon>ecological metagenomes</taxon>
    </lineage>
</organism>
<dbReference type="EMBL" id="LAZR01044836">
    <property type="protein sequence ID" value="KKL03673.1"/>
    <property type="molecule type" value="Genomic_DNA"/>
</dbReference>
<name>A0A0F9CUS6_9ZZZZ</name>
<sequence>MKNVRIKLREDCSGIWFDFCLYEGRKWLADFQGCWVIKKAAIRNAKAMAKRIGIPYDSEIIKQKGC</sequence>
<evidence type="ECO:0000313" key="1">
    <source>
        <dbReference type="EMBL" id="KKL03673.1"/>
    </source>
</evidence>
<gene>
    <name evidence="1" type="ORF">LCGC14_2623800</name>
</gene>
<protein>
    <submittedName>
        <fullName evidence="1">Uncharacterized protein</fullName>
    </submittedName>
</protein>
<proteinExistence type="predicted"/>
<comment type="caution">
    <text evidence="1">The sequence shown here is derived from an EMBL/GenBank/DDBJ whole genome shotgun (WGS) entry which is preliminary data.</text>
</comment>
<accession>A0A0F9CUS6</accession>